<dbReference type="InterPro" id="IPR003593">
    <property type="entry name" value="AAA+_ATPase"/>
</dbReference>
<dbReference type="PROSITE" id="PS50893">
    <property type="entry name" value="ABC_TRANSPORTER_2"/>
    <property type="match status" value="1"/>
</dbReference>
<dbReference type="InterPro" id="IPR003439">
    <property type="entry name" value="ABC_transporter-like_ATP-bd"/>
</dbReference>
<dbReference type="InterPro" id="IPR050166">
    <property type="entry name" value="ABC_transporter_ATP-bind"/>
</dbReference>
<dbReference type="SMART" id="SM00382">
    <property type="entry name" value="AAA"/>
    <property type="match status" value="1"/>
</dbReference>
<dbReference type="PROSITE" id="PS00211">
    <property type="entry name" value="ABC_TRANSPORTER_1"/>
    <property type="match status" value="1"/>
</dbReference>
<dbReference type="RefSeq" id="WP_217649578.1">
    <property type="nucleotide sequence ID" value="NZ_FOMT01000004.1"/>
</dbReference>
<dbReference type="SUPFAM" id="SSF52540">
    <property type="entry name" value="P-loop containing nucleoside triphosphate hydrolases"/>
    <property type="match status" value="1"/>
</dbReference>
<reference evidence="6" key="1">
    <citation type="submission" date="2016-10" db="EMBL/GenBank/DDBJ databases">
        <authorList>
            <person name="Varghese N."/>
            <person name="Submissions S."/>
        </authorList>
    </citation>
    <scope>NUCLEOTIDE SEQUENCE [LARGE SCALE GENOMIC DNA]</scope>
    <source>
        <strain evidence="6">CGMCC 1.10784</strain>
    </source>
</reference>
<evidence type="ECO:0000256" key="2">
    <source>
        <dbReference type="ARBA" id="ARBA00022741"/>
    </source>
</evidence>
<evidence type="ECO:0000313" key="5">
    <source>
        <dbReference type="EMBL" id="SFE88341.1"/>
    </source>
</evidence>
<organism evidence="5 6">
    <name type="scientific">Paenibacillus catalpae</name>
    <dbReference type="NCBI Taxonomy" id="1045775"/>
    <lineage>
        <taxon>Bacteria</taxon>
        <taxon>Bacillati</taxon>
        <taxon>Bacillota</taxon>
        <taxon>Bacilli</taxon>
        <taxon>Bacillales</taxon>
        <taxon>Paenibacillaceae</taxon>
        <taxon>Paenibacillus</taxon>
    </lineage>
</organism>
<keyword evidence="1" id="KW-0813">Transport</keyword>
<keyword evidence="3 5" id="KW-0067">ATP-binding</keyword>
<accession>A0A1I2E767</accession>
<evidence type="ECO:0000313" key="6">
    <source>
        <dbReference type="Proteomes" id="UP000198855"/>
    </source>
</evidence>
<dbReference type="Proteomes" id="UP000198855">
    <property type="component" value="Unassembled WGS sequence"/>
</dbReference>
<dbReference type="CDD" id="cd03293">
    <property type="entry name" value="ABC_NrtD_SsuB_transporters"/>
    <property type="match status" value="1"/>
</dbReference>
<dbReference type="AlphaFoldDB" id="A0A1I2E767"/>
<sequence>MNMTVDEKTTVQAAEAIRIHDVTKRYENGTVALSSIHLTIEEGEFVTLVGPSGCGKSTLLRIMAGLDQATSGQVHIQSHAAKGNEQASFVFQEANLMPWRTVLANVALPLEISGAPVAERKARALAALEKVGLTAYADSYPRQLSGGMKMRVSIARALVSEPKLLFMDEPFGALDEMTRHRLHEELLNIWMNSRLTIVFVTHSVFEAVYLSGRVVAMEARPGKIKEIIPIEESYPRTNAFMTSPAFGEKVRAITNTLT</sequence>
<dbReference type="InterPro" id="IPR027417">
    <property type="entry name" value="P-loop_NTPase"/>
</dbReference>
<dbReference type="Gene3D" id="3.40.50.300">
    <property type="entry name" value="P-loop containing nucleotide triphosphate hydrolases"/>
    <property type="match status" value="1"/>
</dbReference>
<keyword evidence="2" id="KW-0547">Nucleotide-binding</keyword>
<dbReference type="PANTHER" id="PTHR42788">
    <property type="entry name" value="TAURINE IMPORT ATP-BINDING PROTEIN-RELATED"/>
    <property type="match status" value="1"/>
</dbReference>
<dbReference type="PANTHER" id="PTHR42788:SF19">
    <property type="entry name" value="ALIPHATIC SULFONATES IMPORT ATP-BINDING PROTEIN SSUB 2"/>
    <property type="match status" value="1"/>
</dbReference>
<dbReference type="STRING" id="1045775.SAMN05216378_4447"/>
<name>A0A1I2E767_9BACL</name>
<keyword evidence="6" id="KW-1185">Reference proteome</keyword>
<dbReference type="EMBL" id="FOMT01000004">
    <property type="protein sequence ID" value="SFE88341.1"/>
    <property type="molecule type" value="Genomic_DNA"/>
</dbReference>
<dbReference type="GO" id="GO:0016887">
    <property type="term" value="F:ATP hydrolysis activity"/>
    <property type="evidence" value="ECO:0007669"/>
    <property type="project" value="InterPro"/>
</dbReference>
<protein>
    <submittedName>
        <fullName evidence="5">NitT/TauT family transport system ATP-binding protein</fullName>
    </submittedName>
</protein>
<proteinExistence type="predicted"/>
<evidence type="ECO:0000256" key="1">
    <source>
        <dbReference type="ARBA" id="ARBA00022448"/>
    </source>
</evidence>
<feature type="domain" description="ABC transporter" evidence="4">
    <location>
        <begin position="17"/>
        <end position="240"/>
    </location>
</feature>
<gene>
    <name evidence="5" type="ORF">SAMN05216378_4447</name>
</gene>
<dbReference type="GO" id="GO:0005524">
    <property type="term" value="F:ATP binding"/>
    <property type="evidence" value="ECO:0007669"/>
    <property type="project" value="UniProtKB-KW"/>
</dbReference>
<evidence type="ECO:0000256" key="3">
    <source>
        <dbReference type="ARBA" id="ARBA00022840"/>
    </source>
</evidence>
<dbReference type="InterPro" id="IPR017871">
    <property type="entry name" value="ABC_transporter-like_CS"/>
</dbReference>
<dbReference type="Pfam" id="PF00005">
    <property type="entry name" value="ABC_tran"/>
    <property type="match status" value="1"/>
</dbReference>
<evidence type="ECO:0000259" key="4">
    <source>
        <dbReference type="PROSITE" id="PS50893"/>
    </source>
</evidence>